<dbReference type="InterPro" id="IPR003961">
    <property type="entry name" value="FN3_dom"/>
</dbReference>
<dbReference type="Pfam" id="PF09238">
    <property type="entry name" value="IL4Ra_N"/>
    <property type="match status" value="1"/>
</dbReference>
<dbReference type="InterPro" id="IPR013783">
    <property type="entry name" value="Ig-like_fold"/>
</dbReference>
<keyword evidence="17" id="KW-1185">Reference proteome</keyword>
<keyword evidence="5 14" id="KW-0812">Transmembrane</keyword>
<dbReference type="PANTHER" id="PTHR23037:SF32">
    <property type="entry name" value="INTERLEUKIN-4 RECEPTOR SUBUNIT ALPHA"/>
    <property type="match status" value="1"/>
</dbReference>
<evidence type="ECO:0000256" key="11">
    <source>
        <dbReference type="ARBA" id="ARBA00023180"/>
    </source>
</evidence>
<evidence type="ECO:0000256" key="7">
    <source>
        <dbReference type="ARBA" id="ARBA00022989"/>
    </source>
</evidence>
<dbReference type="Gene3D" id="2.60.40.10">
    <property type="entry name" value="Immunoglobulins"/>
    <property type="match status" value="2"/>
</dbReference>
<keyword evidence="9" id="KW-1015">Disulfide bond</keyword>
<evidence type="ECO:0000259" key="15">
    <source>
        <dbReference type="PROSITE" id="PS50853"/>
    </source>
</evidence>
<keyword evidence="4" id="KW-0597">Phosphoprotein</keyword>
<comment type="subcellular location">
    <subcellularLocation>
        <location evidence="1">Membrane</location>
        <topology evidence="1">Single-pass type I membrane protein</topology>
    </subcellularLocation>
</comment>
<keyword evidence="11" id="KW-0325">Glycoprotein</keyword>
<sequence>MWQFLVTPTNMAQKTLYLILIVWSVHCPAYLTQEVKKFDCFNDYENIFYCLWEVDTTSRINCSNDFLMKYEEERFEARGDCIPQPMQTAESSINHKCFCQFHILYAGAQVVYNVKLESNGKLVLNDSFHLFWTVKPKPPFNITIDSSDLDSVIVHWDHRHSQYLKDSLIYELQFTSKQDEREVKTCTVAEGKRSYEINKRELKRGHDYLVKVRSSPNQNSYKGTWSEWSSTAEWYNDYGLSAIELLWIIIPSVSALIILLILSSHFGVKYCKKNWLDKIPDPAKSQLVKSKKSWMNPHVNCDRSKHMKKNLNNKIVRDNWLYKFIFKVRIEYDCNAQGGTESDNPVYGVVQDADQRILIPEIPVVENFVQMVSLEDENDTSGSNGTGCEAEETGTQRSELDTSVKNTLLKIAASDFEGLLMDEMETFGRQGSSSTWDGFSCFKHISQKEDLHAECFVDDGYKPEIQNISGQSQLFCFEHFSGYQATSQPDTLSENLYKNFANEVCHSGICMDTGYNSFANLVSGFQHDTTAQTCKDQALPWCTVSNDGCHQWMSPDDPDAPLSPLNLYYQFTFKPKSGQSMDLNQDKIRQNPVEEYPTSTQECSEYQSFSAAIGQDQSSMSFHLEPIDFSKVDSGYKTFECLLNSSTTEVDHGGLHYGKEMEFQPGHFPQNGMEVSGTCDYTETKHPDDKSLSNDERNIANYTQDNTKTTDDDENEDSVPYALTFDISNHMWNVSNTYEDNKSLCNLKSKGLLGNSMSDIALTGCINDIKSPSGLNTVQGRSLTEFLTEQSYQQLKFENMSYFLHPFPSHNFKEDSCGTSTNLLIPEKVLDKDGNLYMRFALLNVLRPEGLFAPGVCEL</sequence>
<dbReference type="InterPro" id="IPR003531">
    <property type="entry name" value="Hempt_rcpt_S_F1_CS"/>
</dbReference>
<feature type="compositionally biased region" description="Basic and acidic residues" evidence="13">
    <location>
        <begin position="682"/>
        <end position="698"/>
    </location>
</feature>
<protein>
    <recommendedName>
        <fullName evidence="3">Interleukin-4 receptor subunit alpha</fullName>
    </recommendedName>
</protein>
<dbReference type="PANTHER" id="PTHR23037">
    <property type="entry name" value="CYTOKINE RECEPTOR"/>
    <property type="match status" value="1"/>
</dbReference>
<evidence type="ECO:0000256" key="4">
    <source>
        <dbReference type="ARBA" id="ARBA00022553"/>
    </source>
</evidence>
<comment type="function">
    <text evidence="12">Receptor for both interleukin 4 and interleukin 13. Couples to the JAK1/2/3-STAT6 pathway. The IL4 response is involved in promoting Th2 differentiation. The IL4/IL13 responses are involved in regulating IgE production and, chemokine and mucus production at sites of allergic inflammation. In certain cell types, can signal through activation of insulin receptor substrates, IRS1/IRS2.</text>
</comment>
<evidence type="ECO:0000256" key="14">
    <source>
        <dbReference type="SAM" id="Phobius"/>
    </source>
</evidence>
<name>A0A8C5QW76_9ANUR</name>
<evidence type="ECO:0000256" key="6">
    <source>
        <dbReference type="ARBA" id="ARBA00022729"/>
    </source>
</evidence>
<evidence type="ECO:0000256" key="12">
    <source>
        <dbReference type="ARBA" id="ARBA00025115"/>
    </source>
</evidence>
<dbReference type="GO" id="GO:0009897">
    <property type="term" value="C:external side of plasma membrane"/>
    <property type="evidence" value="ECO:0007669"/>
    <property type="project" value="TreeGrafter"/>
</dbReference>
<evidence type="ECO:0000256" key="8">
    <source>
        <dbReference type="ARBA" id="ARBA00023136"/>
    </source>
</evidence>
<reference evidence="16" key="2">
    <citation type="submission" date="2025-09" db="UniProtKB">
        <authorList>
            <consortium name="Ensembl"/>
        </authorList>
    </citation>
    <scope>IDENTIFICATION</scope>
</reference>
<dbReference type="InterPro" id="IPR036116">
    <property type="entry name" value="FN3_sf"/>
</dbReference>
<dbReference type="CDD" id="cd00063">
    <property type="entry name" value="FN3"/>
    <property type="match status" value="1"/>
</dbReference>
<dbReference type="OrthoDB" id="9904009at2759"/>
<feature type="region of interest" description="Disordered" evidence="13">
    <location>
        <begin position="675"/>
        <end position="717"/>
    </location>
</feature>
<comment type="similarity">
    <text evidence="2">Belongs to the type I cytokine receptor family. Type 4 subfamily.</text>
</comment>
<evidence type="ECO:0000256" key="5">
    <source>
        <dbReference type="ARBA" id="ARBA00022692"/>
    </source>
</evidence>
<evidence type="ECO:0000256" key="1">
    <source>
        <dbReference type="ARBA" id="ARBA00004479"/>
    </source>
</evidence>
<keyword evidence="10" id="KW-0675">Receptor</keyword>
<evidence type="ECO:0000256" key="10">
    <source>
        <dbReference type="ARBA" id="ARBA00023170"/>
    </source>
</evidence>
<evidence type="ECO:0000313" key="17">
    <source>
        <dbReference type="Proteomes" id="UP000694569"/>
    </source>
</evidence>
<keyword evidence="8 14" id="KW-0472">Membrane</keyword>
<organism evidence="16 17">
    <name type="scientific">Leptobrachium leishanense</name>
    <name type="common">Leishan spiny toad</name>
    <dbReference type="NCBI Taxonomy" id="445787"/>
    <lineage>
        <taxon>Eukaryota</taxon>
        <taxon>Metazoa</taxon>
        <taxon>Chordata</taxon>
        <taxon>Craniata</taxon>
        <taxon>Vertebrata</taxon>
        <taxon>Euteleostomi</taxon>
        <taxon>Amphibia</taxon>
        <taxon>Batrachia</taxon>
        <taxon>Anura</taxon>
        <taxon>Pelobatoidea</taxon>
        <taxon>Megophryidae</taxon>
        <taxon>Leptobrachium</taxon>
    </lineage>
</organism>
<evidence type="ECO:0000256" key="9">
    <source>
        <dbReference type="ARBA" id="ARBA00023157"/>
    </source>
</evidence>
<reference evidence="16" key="1">
    <citation type="submission" date="2025-08" db="UniProtKB">
        <authorList>
            <consortium name="Ensembl"/>
        </authorList>
    </citation>
    <scope>IDENTIFICATION</scope>
</reference>
<dbReference type="Ensembl" id="ENSLLET00000045307.1">
    <property type="protein sequence ID" value="ENSLLEP00000043569.1"/>
    <property type="gene ID" value="ENSLLEG00000027699.1"/>
</dbReference>
<evidence type="ECO:0000256" key="13">
    <source>
        <dbReference type="SAM" id="MobiDB-lite"/>
    </source>
</evidence>
<dbReference type="PROSITE" id="PS50853">
    <property type="entry name" value="FN3"/>
    <property type="match status" value="1"/>
</dbReference>
<dbReference type="GeneTree" id="ENSGT00510000049182"/>
<dbReference type="GO" id="GO:0002532">
    <property type="term" value="P:production of molecular mediator involved in inflammatory response"/>
    <property type="evidence" value="ECO:0007669"/>
    <property type="project" value="InterPro"/>
</dbReference>
<proteinExistence type="inferred from homology"/>
<evidence type="ECO:0000313" key="16">
    <source>
        <dbReference type="Ensembl" id="ENSLLEP00000043569.1"/>
    </source>
</evidence>
<evidence type="ECO:0000256" key="3">
    <source>
        <dbReference type="ARBA" id="ARBA00018975"/>
    </source>
</evidence>
<keyword evidence="7 14" id="KW-1133">Transmembrane helix</keyword>
<feature type="transmembrane region" description="Helical" evidence="14">
    <location>
        <begin position="245"/>
        <end position="268"/>
    </location>
</feature>
<accession>A0A8C5QW76</accession>
<keyword evidence="6" id="KW-0732">Signal</keyword>
<dbReference type="GO" id="GO:0004896">
    <property type="term" value="F:cytokine receptor activity"/>
    <property type="evidence" value="ECO:0007669"/>
    <property type="project" value="InterPro"/>
</dbReference>
<dbReference type="PROSITE" id="PS01355">
    <property type="entry name" value="HEMATOPO_REC_S_F1"/>
    <property type="match status" value="1"/>
</dbReference>
<feature type="domain" description="Fibronectin type-III" evidence="15">
    <location>
        <begin position="138"/>
        <end position="237"/>
    </location>
</feature>
<feature type="region of interest" description="Disordered" evidence="13">
    <location>
        <begin position="376"/>
        <end position="397"/>
    </location>
</feature>
<dbReference type="InterPro" id="IPR015319">
    <property type="entry name" value="IL-4_rcpt-alpha_N"/>
</dbReference>
<dbReference type="Proteomes" id="UP000694569">
    <property type="component" value="Unplaced"/>
</dbReference>
<evidence type="ECO:0000256" key="2">
    <source>
        <dbReference type="ARBA" id="ARBA00008280"/>
    </source>
</evidence>
<dbReference type="SUPFAM" id="SSF49265">
    <property type="entry name" value="Fibronectin type III"/>
    <property type="match status" value="2"/>
</dbReference>
<dbReference type="AlphaFoldDB" id="A0A8C5QW76"/>